<dbReference type="AlphaFoldDB" id="A0A0E9QZQ2"/>
<evidence type="ECO:0000313" key="1">
    <source>
        <dbReference type="EMBL" id="JAH21563.1"/>
    </source>
</evidence>
<organism evidence="1">
    <name type="scientific">Anguilla anguilla</name>
    <name type="common">European freshwater eel</name>
    <name type="synonym">Muraena anguilla</name>
    <dbReference type="NCBI Taxonomy" id="7936"/>
    <lineage>
        <taxon>Eukaryota</taxon>
        <taxon>Metazoa</taxon>
        <taxon>Chordata</taxon>
        <taxon>Craniata</taxon>
        <taxon>Vertebrata</taxon>
        <taxon>Euteleostomi</taxon>
        <taxon>Actinopterygii</taxon>
        <taxon>Neopterygii</taxon>
        <taxon>Teleostei</taxon>
        <taxon>Anguilliformes</taxon>
        <taxon>Anguillidae</taxon>
        <taxon>Anguilla</taxon>
    </lineage>
</organism>
<dbReference type="EMBL" id="GBXM01087014">
    <property type="protein sequence ID" value="JAH21563.1"/>
    <property type="molecule type" value="Transcribed_RNA"/>
</dbReference>
<sequence length="18" mass="2093">MSATYANGNCRFFSFTFE</sequence>
<protein>
    <submittedName>
        <fullName evidence="1">Uncharacterized protein</fullName>
    </submittedName>
</protein>
<name>A0A0E9QZQ2_ANGAN</name>
<reference evidence="1" key="1">
    <citation type="submission" date="2014-11" db="EMBL/GenBank/DDBJ databases">
        <authorList>
            <person name="Amaro Gonzalez C."/>
        </authorList>
    </citation>
    <scope>NUCLEOTIDE SEQUENCE</scope>
</reference>
<proteinExistence type="predicted"/>
<accession>A0A0E9QZQ2</accession>
<reference evidence="1" key="2">
    <citation type="journal article" date="2015" name="Fish Shellfish Immunol.">
        <title>Early steps in the European eel (Anguilla anguilla)-Vibrio vulnificus interaction in the gills: Role of the RtxA13 toxin.</title>
        <authorList>
            <person name="Callol A."/>
            <person name="Pajuelo D."/>
            <person name="Ebbesson L."/>
            <person name="Teles M."/>
            <person name="MacKenzie S."/>
            <person name="Amaro C."/>
        </authorList>
    </citation>
    <scope>NUCLEOTIDE SEQUENCE</scope>
</reference>